<protein>
    <submittedName>
        <fullName evidence="1">Uncharacterized protein</fullName>
    </submittedName>
</protein>
<evidence type="ECO:0000313" key="1">
    <source>
        <dbReference type="EMBL" id="KAH0871961.1"/>
    </source>
</evidence>
<organism evidence="1 2">
    <name type="scientific">Brassica napus</name>
    <name type="common">Rape</name>
    <dbReference type="NCBI Taxonomy" id="3708"/>
    <lineage>
        <taxon>Eukaryota</taxon>
        <taxon>Viridiplantae</taxon>
        <taxon>Streptophyta</taxon>
        <taxon>Embryophyta</taxon>
        <taxon>Tracheophyta</taxon>
        <taxon>Spermatophyta</taxon>
        <taxon>Magnoliopsida</taxon>
        <taxon>eudicotyledons</taxon>
        <taxon>Gunneridae</taxon>
        <taxon>Pentapetalae</taxon>
        <taxon>rosids</taxon>
        <taxon>malvids</taxon>
        <taxon>Brassicales</taxon>
        <taxon>Brassicaceae</taxon>
        <taxon>Brassiceae</taxon>
        <taxon>Brassica</taxon>
    </lineage>
</organism>
<name>A0ABQ7YVM6_BRANA</name>
<gene>
    <name evidence="1" type="ORF">HID58_069323</name>
</gene>
<accession>A0ABQ7YVM6</accession>
<evidence type="ECO:0000313" key="2">
    <source>
        <dbReference type="Proteomes" id="UP000824890"/>
    </source>
</evidence>
<keyword evidence="2" id="KW-1185">Reference proteome</keyword>
<reference evidence="1 2" key="1">
    <citation type="submission" date="2021-05" db="EMBL/GenBank/DDBJ databases">
        <title>Genome Assembly of Synthetic Allotetraploid Brassica napus Reveals Homoeologous Exchanges between Subgenomes.</title>
        <authorList>
            <person name="Davis J.T."/>
        </authorList>
    </citation>
    <scope>NUCLEOTIDE SEQUENCE [LARGE SCALE GENOMIC DNA]</scope>
    <source>
        <strain evidence="2">cv. Da-Ae</strain>
        <tissue evidence="1">Seedling</tissue>
    </source>
</reference>
<dbReference type="Proteomes" id="UP000824890">
    <property type="component" value="Unassembled WGS sequence"/>
</dbReference>
<sequence>MKTEQIRNNMESNHEVYAMHGVAAVKFFTQFSPWSSSLLNVFLPLTNRFEFLDMVVMHEVLLWEQEKNEANGQEKEQCRSTRCGSQKGLVFWLVKLLRPKRSHQILFSTLTRKWGLPWFRDCKETLTRFSMVSFVHLNERLLNVCICSSKVLGIPTGLYSNHPTRLFSSLDIFA</sequence>
<comment type="caution">
    <text evidence="1">The sequence shown here is derived from an EMBL/GenBank/DDBJ whole genome shotgun (WGS) entry which is preliminary data.</text>
</comment>
<proteinExistence type="predicted"/>
<dbReference type="EMBL" id="JAGKQM010000016">
    <property type="protein sequence ID" value="KAH0871961.1"/>
    <property type="molecule type" value="Genomic_DNA"/>
</dbReference>